<accession>A0A5D3WP29</accession>
<evidence type="ECO:0000313" key="2">
    <source>
        <dbReference type="EMBL" id="TYP00312.1"/>
    </source>
</evidence>
<dbReference type="OrthoDB" id="357991at2"/>
<dbReference type="Pfam" id="PF10023">
    <property type="entry name" value="Aminopep"/>
    <property type="match status" value="1"/>
</dbReference>
<dbReference type="AlphaFoldDB" id="A0A5D3WP29"/>
<keyword evidence="2" id="KW-0645">Protease</keyword>
<keyword evidence="2" id="KW-0031">Aminopeptidase</keyword>
<protein>
    <submittedName>
        <fullName evidence="2">Putative aminopeptidase</fullName>
    </submittedName>
</protein>
<dbReference type="PROSITE" id="PS51257">
    <property type="entry name" value="PROKAR_LIPOPROTEIN"/>
    <property type="match status" value="1"/>
</dbReference>
<keyword evidence="1" id="KW-0732">Signal</keyword>
<dbReference type="InterPro" id="IPR014553">
    <property type="entry name" value="Aminopept"/>
</dbReference>
<feature type="chain" id="PRO_5022834109" evidence="1">
    <location>
        <begin position="23"/>
        <end position="360"/>
    </location>
</feature>
<comment type="caution">
    <text evidence="2">The sequence shown here is derived from an EMBL/GenBank/DDBJ whole genome shotgun (WGS) entry which is preliminary data.</text>
</comment>
<dbReference type="Proteomes" id="UP000324159">
    <property type="component" value="Unassembled WGS sequence"/>
</dbReference>
<dbReference type="PIRSF" id="PIRSF029285">
    <property type="entry name" value="Aminopept"/>
    <property type="match status" value="1"/>
</dbReference>
<dbReference type="RefSeq" id="WP_148894504.1">
    <property type="nucleotide sequence ID" value="NZ_VNIB01000001.1"/>
</dbReference>
<gene>
    <name evidence="2" type="ORF">EDC39_101478</name>
</gene>
<dbReference type="GO" id="GO:0004177">
    <property type="term" value="F:aminopeptidase activity"/>
    <property type="evidence" value="ECO:0007669"/>
    <property type="project" value="UniProtKB-KW"/>
</dbReference>
<sequence length="360" mass="40988">MRKTARCLLPLLCLLLSGCTDASYYLQSITGQCRILLARKEISQLLADSELEPALRRKLELVLRLRNFAADELHLPVEGCYRTYADLNRPYAVWNVVATPEFSLEPLRWCFPVVGCVPYRGYFSEQAALAFADRLAARGNDVLTCGVAAYSTLGWFDDPVLNTFVDRSDADLAGLIFHELSHRLLYVADDAGFSESFARFFEIEGVSRWLRKQGRSDELARYRRRLELTDAIHQLARQIRDRLDALYHSDLDAAAKRREKKRLFAAFAARAAAIAARHGAKLADWLQPERLNNARFVMLATYQDLVPAFRHLLTANGGDLEALYRQVRTIAGQPAAERRRVMTFWQRRQRSPELRAAAGH</sequence>
<proteinExistence type="predicted"/>
<evidence type="ECO:0000256" key="1">
    <source>
        <dbReference type="SAM" id="SignalP"/>
    </source>
</evidence>
<organism evidence="2 3">
    <name type="scientific">Geothermobacter ehrlichii</name>
    <dbReference type="NCBI Taxonomy" id="213224"/>
    <lineage>
        <taxon>Bacteria</taxon>
        <taxon>Pseudomonadati</taxon>
        <taxon>Thermodesulfobacteriota</taxon>
        <taxon>Desulfuromonadia</taxon>
        <taxon>Desulfuromonadales</taxon>
        <taxon>Geothermobacteraceae</taxon>
        <taxon>Geothermobacter</taxon>
    </lineage>
</organism>
<name>A0A5D3WP29_9BACT</name>
<feature type="signal peptide" evidence="1">
    <location>
        <begin position="1"/>
        <end position="22"/>
    </location>
</feature>
<reference evidence="2 3" key="1">
    <citation type="submission" date="2019-07" db="EMBL/GenBank/DDBJ databases">
        <title>Genomic Encyclopedia of Type Strains, Phase IV (KMG-IV): sequencing the most valuable type-strain genomes for metagenomic binning, comparative biology and taxonomic classification.</title>
        <authorList>
            <person name="Goeker M."/>
        </authorList>
    </citation>
    <scope>NUCLEOTIDE SEQUENCE [LARGE SCALE GENOMIC DNA]</scope>
    <source>
        <strain evidence="2 3">SS015</strain>
    </source>
</reference>
<dbReference type="EMBL" id="VNIB01000001">
    <property type="protein sequence ID" value="TYP00312.1"/>
    <property type="molecule type" value="Genomic_DNA"/>
</dbReference>
<keyword evidence="3" id="KW-1185">Reference proteome</keyword>
<keyword evidence="2" id="KW-0378">Hydrolase</keyword>
<evidence type="ECO:0000313" key="3">
    <source>
        <dbReference type="Proteomes" id="UP000324159"/>
    </source>
</evidence>